<comment type="caution">
    <text evidence="1">The sequence shown here is derived from an EMBL/GenBank/DDBJ whole genome shotgun (WGS) entry which is preliminary data.</text>
</comment>
<name>A0A7L3NF79_9AVES</name>
<dbReference type="SUPFAM" id="SSF58069">
    <property type="entry name" value="Virus ectodomain"/>
    <property type="match status" value="1"/>
</dbReference>
<gene>
    <name evidence="1" type="primary">Erv31_1</name>
    <name evidence="1" type="ORF">OREMEL_R13321</name>
</gene>
<keyword evidence="2" id="KW-1185">Reference proteome</keyword>
<evidence type="ECO:0000313" key="1">
    <source>
        <dbReference type="EMBL" id="NXU77605.1"/>
    </source>
</evidence>
<sequence>NCNMLNRIIIMIEILVNKTGDALELIEKQNTQTFLYLNCLALDYLLAQEGGRCVWE</sequence>
<feature type="non-terminal residue" evidence="1">
    <location>
        <position position="1"/>
    </location>
</feature>
<evidence type="ECO:0000313" key="2">
    <source>
        <dbReference type="Proteomes" id="UP000579904"/>
    </source>
</evidence>
<accession>A0A7L3NF79</accession>
<dbReference type="AlphaFoldDB" id="A0A7L3NF79"/>
<dbReference type="Proteomes" id="UP000579904">
    <property type="component" value="Unassembled WGS sequence"/>
</dbReference>
<dbReference type="Gene3D" id="1.10.287.210">
    <property type="match status" value="1"/>
</dbReference>
<reference evidence="1 2" key="1">
    <citation type="submission" date="2019-09" db="EMBL/GenBank/DDBJ databases">
        <title>Bird 10,000 Genomes (B10K) Project - Family phase.</title>
        <authorList>
            <person name="Zhang G."/>
        </authorList>
    </citation>
    <scope>NUCLEOTIDE SEQUENCE [LARGE SCALE GENOMIC DNA]</scope>
    <source>
        <strain evidence="1">OUT-0002</strain>
    </source>
</reference>
<dbReference type="OrthoDB" id="8949317at2759"/>
<protein>
    <submittedName>
        <fullName evidence="1">ENR1 protein</fullName>
    </submittedName>
</protein>
<proteinExistence type="predicted"/>
<organism evidence="1 2">
    <name type="scientific">Oreotrochilus melanogaster</name>
    <dbReference type="NCBI Taxonomy" id="689266"/>
    <lineage>
        <taxon>Eukaryota</taxon>
        <taxon>Metazoa</taxon>
        <taxon>Chordata</taxon>
        <taxon>Craniata</taxon>
        <taxon>Vertebrata</taxon>
        <taxon>Euteleostomi</taxon>
        <taxon>Archelosauria</taxon>
        <taxon>Archosauria</taxon>
        <taxon>Dinosauria</taxon>
        <taxon>Saurischia</taxon>
        <taxon>Theropoda</taxon>
        <taxon>Coelurosauria</taxon>
        <taxon>Aves</taxon>
        <taxon>Neognathae</taxon>
        <taxon>Neoaves</taxon>
        <taxon>Strisores</taxon>
        <taxon>Apodiformes</taxon>
        <taxon>Trochilidae</taxon>
        <taxon>Oreotrochilus</taxon>
    </lineage>
</organism>
<dbReference type="EMBL" id="VZUB01021064">
    <property type="protein sequence ID" value="NXU77605.1"/>
    <property type="molecule type" value="Genomic_DNA"/>
</dbReference>
<feature type="non-terminal residue" evidence="1">
    <location>
        <position position="56"/>
    </location>
</feature>